<keyword evidence="3 5" id="KW-0133">Cell shape</keyword>
<dbReference type="InterPro" id="IPR055342">
    <property type="entry name" value="MreC_beta-barrel_core"/>
</dbReference>
<evidence type="ECO:0000256" key="1">
    <source>
        <dbReference type="ARBA" id="ARBA00009369"/>
    </source>
</evidence>
<keyword evidence="6" id="KW-0175">Coiled coil</keyword>
<dbReference type="PIRSF" id="PIRSF038471">
    <property type="entry name" value="MreC"/>
    <property type="match status" value="1"/>
</dbReference>
<evidence type="ECO:0000256" key="5">
    <source>
        <dbReference type="PIRNR" id="PIRNR038471"/>
    </source>
</evidence>
<dbReference type="PANTHER" id="PTHR34138:SF1">
    <property type="entry name" value="CELL SHAPE-DETERMINING PROTEIN MREC"/>
    <property type="match status" value="1"/>
</dbReference>
<feature type="domain" description="Rod shape-determining protein MreC beta-barrel core" evidence="7">
    <location>
        <begin position="126"/>
        <end position="279"/>
    </location>
</feature>
<evidence type="ECO:0000259" key="7">
    <source>
        <dbReference type="Pfam" id="PF04085"/>
    </source>
</evidence>
<evidence type="ECO:0000313" key="11">
    <source>
        <dbReference type="Proteomes" id="UP000194606"/>
    </source>
</evidence>
<dbReference type="Gene3D" id="2.40.10.350">
    <property type="entry name" value="Rod shape-determining protein MreC, domain 2"/>
    <property type="match status" value="1"/>
</dbReference>
<dbReference type="EMBL" id="CP141698">
    <property type="protein sequence ID" value="WYC68008.1"/>
    <property type="molecule type" value="Genomic_DNA"/>
</dbReference>
<dbReference type="GO" id="GO:0005886">
    <property type="term" value="C:plasma membrane"/>
    <property type="evidence" value="ECO:0007669"/>
    <property type="project" value="TreeGrafter"/>
</dbReference>
<dbReference type="GO" id="GO:0008360">
    <property type="term" value="P:regulation of cell shape"/>
    <property type="evidence" value="ECO:0007669"/>
    <property type="project" value="UniProtKB-KW"/>
</dbReference>
<evidence type="ECO:0000256" key="4">
    <source>
        <dbReference type="ARBA" id="ARBA00032089"/>
    </source>
</evidence>
<dbReference type="InterPro" id="IPR007221">
    <property type="entry name" value="MreC"/>
</dbReference>
<dbReference type="PANTHER" id="PTHR34138">
    <property type="entry name" value="CELL SHAPE-DETERMINING PROTEIN MREC"/>
    <property type="match status" value="1"/>
</dbReference>
<dbReference type="InterPro" id="IPR042177">
    <property type="entry name" value="Cell/Rod_1"/>
</dbReference>
<evidence type="ECO:0000313" key="10">
    <source>
        <dbReference type="EMBL" id="WYC68008.1"/>
    </source>
</evidence>
<dbReference type="RefSeq" id="WP_019291475.1">
    <property type="nucleotide sequence ID" value="NZ_CAKOCU010000013.1"/>
</dbReference>
<name>A0A252CAV0_9LACT</name>
<keyword evidence="12" id="KW-1185">Reference proteome</keyword>
<evidence type="ECO:0000256" key="6">
    <source>
        <dbReference type="SAM" id="Coils"/>
    </source>
</evidence>
<evidence type="ECO:0000313" key="8">
    <source>
        <dbReference type="EMBL" id="MDT2667456.1"/>
    </source>
</evidence>
<reference evidence="9 11" key="1">
    <citation type="submission" date="2017-02" db="EMBL/GenBank/DDBJ databases">
        <authorList>
            <person name="Peterson S.W."/>
        </authorList>
    </citation>
    <scope>NUCLEOTIDE SEQUENCE [LARGE SCALE GENOMIC DNA]</scope>
    <source>
        <strain evidence="9">159469</strain>
    </source>
</reference>
<dbReference type="Proteomes" id="UP001257962">
    <property type="component" value="Unassembled WGS sequence"/>
</dbReference>
<protein>
    <recommendedName>
        <fullName evidence="2 5">Cell shape-determining protein MreC</fullName>
    </recommendedName>
    <alternativeName>
        <fullName evidence="4 5">Cell shape protein MreC</fullName>
    </alternativeName>
</protein>
<dbReference type="InterPro" id="IPR042175">
    <property type="entry name" value="Cell/Rod_MreC_2"/>
</dbReference>
<proteinExistence type="inferred from homology"/>
<dbReference type="Pfam" id="PF04085">
    <property type="entry name" value="MreC"/>
    <property type="match status" value="1"/>
</dbReference>
<comment type="similarity">
    <text evidence="1 5">Belongs to the MreC family.</text>
</comment>
<dbReference type="Proteomes" id="UP000194606">
    <property type="component" value="Unassembled WGS sequence"/>
</dbReference>
<reference evidence="8" key="2">
    <citation type="submission" date="2023-03" db="EMBL/GenBank/DDBJ databases">
        <authorList>
            <person name="Shen W."/>
            <person name="Cai J."/>
        </authorList>
    </citation>
    <scope>NUCLEOTIDE SEQUENCE</scope>
    <source>
        <strain evidence="8">Y3</strain>
    </source>
</reference>
<evidence type="ECO:0000256" key="3">
    <source>
        <dbReference type="ARBA" id="ARBA00022960"/>
    </source>
</evidence>
<organism evidence="9 11">
    <name type="scientific">Lactococcus petauri</name>
    <dbReference type="NCBI Taxonomy" id="1940789"/>
    <lineage>
        <taxon>Bacteria</taxon>
        <taxon>Bacillati</taxon>
        <taxon>Bacillota</taxon>
        <taxon>Bacilli</taxon>
        <taxon>Lactobacillales</taxon>
        <taxon>Streptococcaceae</taxon>
        <taxon>Lactococcus</taxon>
    </lineage>
</organism>
<sequence length="285" mass="30755">MKKFNLSKMIIIALIIVISAFTAIFISADNFKNNKNPSTMTQIINDGTGTIDRIIGAPIRFVQDKANQVGNLFDTYKQNQSLKTQVADLSSSKNNQESLEVENKELKEALKLQETLTDYKSISANVITRNPASWADTLVIDSGSKQGIKNRQLVMANGGVIGRVSQVNENSSKVSLLSSDKGIDAKIPVRLGSPSDPVNGLLASYDDDQNAYVVTSLVGEGNIEKGSQVVTSGLGGDSPRGLLLGTVIDVKETDQGLNRKVYVKPASNLYDIRFVFVIQGMIGGN</sequence>
<dbReference type="GeneID" id="75144762"/>
<gene>
    <name evidence="8" type="primary">mreC</name>
    <name evidence="9" type="ORF">BZZ03_09965</name>
    <name evidence="8" type="ORF">P7D34_09445</name>
    <name evidence="10" type="ORF">VNN45_03870</name>
</gene>
<dbReference type="AlphaFoldDB" id="A0A252CAV0"/>
<dbReference type="EMBL" id="JARPYC010000008">
    <property type="protein sequence ID" value="MDT2667456.1"/>
    <property type="molecule type" value="Genomic_DNA"/>
</dbReference>
<accession>A0A252CAV0</accession>
<evidence type="ECO:0000313" key="9">
    <source>
        <dbReference type="EMBL" id="OUK03707.1"/>
    </source>
</evidence>
<dbReference type="Proteomes" id="UP001456368">
    <property type="component" value="Chromosome"/>
</dbReference>
<dbReference type="EMBL" id="MUIZ01000007">
    <property type="protein sequence ID" value="OUK03707.1"/>
    <property type="molecule type" value="Genomic_DNA"/>
</dbReference>
<dbReference type="NCBIfam" id="TIGR00219">
    <property type="entry name" value="mreC"/>
    <property type="match status" value="1"/>
</dbReference>
<feature type="coiled-coil region" evidence="6">
    <location>
        <begin position="89"/>
        <end position="116"/>
    </location>
</feature>
<evidence type="ECO:0000256" key="2">
    <source>
        <dbReference type="ARBA" id="ARBA00013855"/>
    </source>
</evidence>
<reference evidence="10 12" key="3">
    <citation type="submission" date="2023-12" db="EMBL/GenBank/DDBJ databases">
        <title>Redefining Piscine Lactococcosis.</title>
        <authorList>
            <person name="Heckman T.I."/>
            <person name="Yazdi Z."/>
            <person name="Older C.E."/>
            <person name="Griffin M.J."/>
            <person name="Waldbieser G.C."/>
            <person name="Chow A.M."/>
            <person name="Medina Silva I."/>
            <person name="Anenson K.M."/>
            <person name="Garcia J.C."/>
            <person name="LaFrentz B.R."/>
            <person name="Slavic D."/>
            <person name="Toohey-Kurth K.L."/>
            <person name="Yant P."/>
            <person name="Fritz H.M."/>
            <person name="Henderson E."/>
            <person name="McDowall R."/>
            <person name="Cai H."/>
            <person name="Adikson M."/>
            <person name="Soto E."/>
        </authorList>
    </citation>
    <scope>NUCLEOTIDE SEQUENCE [LARGE SCALE GENOMIC DNA]</scope>
    <source>
        <strain evidence="10 12">R21-91A</strain>
    </source>
</reference>
<comment type="function">
    <text evidence="5">Involved in formation and maintenance of cell shape.</text>
</comment>
<dbReference type="Gene3D" id="2.40.10.340">
    <property type="entry name" value="Rod shape-determining protein MreC, domain 1"/>
    <property type="match status" value="1"/>
</dbReference>
<evidence type="ECO:0000313" key="12">
    <source>
        <dbReference type="Proteomes" id="UP001456368"/>
    </source>
</evidence>